<name>A0A8G1RFX2_9EURO</name>
<accession>A0A8G1RFX2</accession>
<dbReference type="EMBL" id="KZ825054">
    <property type="protein sequence ID" value="RAH62560.1"/>
    <property type="molecule type" value="Genomic_DNA"/>
</dbReference>
<dbReference type="RefSeq" id="XP_025520482.1">
    <property type="nucleotide sequence ID" value="XM_025654953.1"/>
</dbReference>
<reference evidence="1 2" key="1">
    <citation type="submission" date="2018-02" db="EMBL/GenBank/DDBJ databases">
        <title>The genomes of Aspergillus section Nigri reveals drivers in fungal speciation.</title>
        <authorList>
            <consortium name="DOE Joint Genome Institute"/>
            <person name="Vesth T.C."/>
            <person name="Nybo J."/>
            <person name="Theobald S."/>
            <person name="Brandl J."/>
            <person name="Frisvad J.C."/>
            <person name="Nielsen K.F."/>
            <person name="Lyhne E.K."/>
            <person name="Kogle M.E."/>
            <person name="Kuo A."/>
            <person name="Riley R."/>
            <person name="Clum A."/>
            <person name="Nolan M."/>
            <person name="Lipzen A."/>
            <person name="Salamov A."/>
            <person name="Henrissat B."/>
            <person name="Wiebenga A."/>
            <person name="De vries R.P."/>
            <person name="Grigoriev I.V."/>
            <person name="Mortensen U.H."/>
            <person name="Andersen M.R."/>
            <person name="Baker S.E."/>
        </authorList>
    </citation>
    <scope>NUCLEOTIDE SEQUENCE [LARGE SCALE GENOMIC DNA]</scope>
    <source>
        <strain evidence="1 2">CBS 112811</strain>
    </source>
</reference>
<dbReference type="Proteomes" id="UP000249526">
    <property type="component" value="Unassembled WGS sequence"/>
</dbReference>
<organism evidence="1 2">
    <name type="scientific">Aspergillus piperis CBS 112811</name>
    <dbReference type="NCBI Taxonomy" id="1448313"/>
    <lineage>
        <taxon>Eukaryota</taxon>
        <taxon>Fungi</taxon>
        <taxon>Dikarya</taxon>
        <taxon>Ascomycota</taxon>
        <taxon>Pezizomycotina</taxon>
        <taxon>Eurotiomycetes</taxon>
        <taxon>Eurotiomycetidae</taxon>
        <taxon>Eurotiales</taxon>
        <taxon>Aspergillaceae</taxon>
        <taxon>Aspergillus</taxon>
        <taxon>Aspergillus subgen. Circumdati</taxon>
    </lineage>
</organism>
<evidence type="ECO:0000313" key="1">
    <source>
        <dbReference type="EMBL" id="RAH62560.1"/>
    </source>
</evidence>
<sequence>MQAQSICPCGHSYLLPTDRFLGRETVPCIDSTLIFIIGPRTMILMDTLCKNLRLRHFKQHSQRGGSPSPSPHTTRTTNYDISALFDTVQTNFLFSIRDGPPNNDGIFFPGNSAVYLSTLPLLGWAGSSESPQPNWRSERFVGLLLLRHKVA</sequence>
<dbReference type="AlphaFoldDB" id="A0A8G1RFX2"/>
<dbReference type="GeneID" id="37158355"/>
<evidence type="ECO:0000313" key="2">
    <source>
        <dbReference type="Proteomes" id="UP000249526"/>
    </source>
</evidence>
<protein>
    <submittedName>
        <fullName evidence="1">Uncharacterized protein</fullName>
    </submittedName>
</protein>
<proteinExistence type="predicted"/>
<gene>
    <name evidence="1" type="ORF">BO85DRAFT_2532</name>
</gene>
<keyword evidence="2" id="KW-1185">Reference proteome</keyword>